<dbReference type="EMBL" id="ASQA01000042">
    <property type="protein sequence ID" value="ETT80945.1"/>
    <property type="molecule type" value="Genomic_DNA"/>
</dbReference>
<proteinExistence type="predicted"/>
<comment type="caution">
    <text evidence="1">The sequence shown here is derived from an EMBL/GenBank/DDBJ whole genome shotgun (WGS) entry which is preliminary data.</text>
</comment>
<evidence type="ECO:0008006" key="3">
    <source>
        <dbReference type="Google" id="ProtNLM"/>
    </source>
</evidence>
<dbReference type="AlphaFoldDB" id="W4EK60"/>
<dbReference type="Proteomes" id="UP000019062">
    <property type="component" value="Unassembled WGS sequence"/>
</dbReference>
<organism evidence="1 2">
    <name type="scientific">Viridibacillus arenosi FSL R5-213</name>
    <dbReference type="NCBI Taxonomy" id="1227360"/>
    <lineage>
        <taxon>Bacteria</taxon>
        <taxon>Bacillati</taxon>
        <taxon>Bacillota</taxon>
        <taxon>Bacilli</taxon>
        <taxon>Bacillales</taxon>
        <taxon>Caryophanaceae</taxon>
        <taxon>Viridibacillus</taxon>
    </lineage>
</organism>
<accession>W4EK60</accession>
<dbReference type="RefSeq" id="WP_143691491.1">
    <property type="nucleotide sequence ID" value="NZ_ASQA01000042.1"/>
</dbReference>
<keyword evidence="2" id="KW-1185">Reference proteome</keyword>
<gene>
    <name evidence="1" type="ORF">C176_19559</name>
</gene>
<name>W4EK60_9BACL</name>
<dbReference type="InterPro" id="IPR034660">
    <property type="entry name" value="DinB/YfiT-like"/>
</dbReference>
<dbReference type="SUPFAM" id="SSF109854">
    <property type="entry name" value="DinB/YfiT-like putative metalloenzymes"/>
    <property type="match status" value="1"/>
</dbReference>
<reference evidence="1 2" key="1">
    <citation type="journal article" date="2014" name="BMC Genomics">
        <title>Genomic comparison of sporeforming bacilli isolated from milk.</title>
        <authorList>
            <person name="Moreno Switt A.I."/>
            <person name="Andrus A.D."/>
            <person name="Ranieri M.L."/>
            <person name="Orsi R.H."/>
            <person name="Ivy R."/>
            <person name="den Bakker H.C."/>
            <person name="Martin N.H."/>
            <person name="Wiedmann M."/>
            <person name="Boor K.J."/>
        </authorList>
    </citation>
    <scope>NUCLEOTIDE SEQUENCE [LARGE SCALE GENOMIC DNA]</scope>
    <source>
        <strain evidence="1 2">FSL R5-213</strain>
    </source>
</reference>
<sequence length="176" mass="20241">MEMSAIESKKLILNHYENSIQYIAKLTRLTDDCWLTPIAESKWSVCEIVGHLVPWDKFVMEKRLPYLLNLKQELESPNVLEMNQIAALESLNISKDEGIKKCILTRLKLVNEIIKIPASEINKELNIGTSILTVTAYFKGLIVHDLHHFQQIDEFLNKCDKKQHCSHVPCQKGVIT</sequence>
<dbReference type="eggNOG" id="COG2318">
    <property type="taxonomic scope" value="Bacteria"/>
</dbReference>
<evidence type="ECO:0000313" key="2">
    <source>
        <dbReference type="Proteomes" id="UP000019062"/>
    </source>
</evidence>
<protein>
    <recommendedName>
        <fullName evidence="3">DinB-like domain-containing protein</fullName>
    </recommendedName>
</protein>
<evidence type="ECO:0000313" key="1">
    <source>
        <dbReference type="EMBL" id="ETT80945.1"/>
    </source>
</evidence>
<dbReference type="Gene3D" id="1.20.120.450">
    <property type="entry name" value="dinb family like domain"/>
    <property type="match status" value="1"/>
</dbReference>